<evidence type="ECO:0000313" key="1">
    <source>
        <dbReference type="EMBL" id="ERP31984.1"/>
    </source>
</evidence>
<evidence type="ECO:0000313" key="2">
    <source>
        <dbReference type="Proteomes" id="UP000017148"/>
    </source>
</evidence>
<proteinExistence type="predicted"/>
<organism evidence="1 2">
    <name type="scientific">Chitinivibrio alkaliphilus ACht1</name>
    <dbReference type="NCBI Taxonomy" id="1313304"/>
    <lineage>
        <taxon>Bacteria</taxon>
        <taxon>Pseudomonadati</taxon>
        <taxon>Fibrobacterota</taxon>
        <taxon>Chitinivibrionia</taxon>
        <taxon>Chitinivibrionales</taxon>
        <taxon>Chitinivibrionaceae</taxon>
        <taxon>Chitinivibrio</taxon>
    </lineage>
</organism>
<name>U7D643_9BACT</name>
<gene>
    <name evidence="1" type="ORF">CALK_0961</name>
</gene>
<accession>U7D643</accession>
<dbReference type="Gene3D" id="3.90.1720.10">
    <property type="entry name" value="endopeptidase domain like (from Nostoc punctiforme)"/>
    <property type="match status" value="1"/>
</dbReference>
<keyword evidence="2" id="KW-1185">Reference proteome</keyword>
<dbReference type="AlphaFoldDB" id="U7D643"/>
<reference evidence="1 2" key="1">
    <citation type="journal article" date="2013" name="Environ. Microbiol.">
        <title>Genome analysis of Chitinivibrio alkaliphilus gen. nov., sp. nov., a novel extremely haloalkaliphilic anaerobic chitinolytic bacterium from the candidate phylum Termite Group 3.</title>
        <authorList>
            <person name="Sorokin D.Y."/>
            <person name="Gumerov V.M."/>
            <person name="Rakitin A.L."/>
            <person name="Beletsky A.V."/>
            <person name="Damste J.S."/>
            <person name="Muyzer G."/>
            <person name="Mardanov A.V."/>
            <person name="Ravin N.V."/>
        </authorList>
    </citation>
    <scope>NUCLEOTIDE SEQUENCE [LARGE SCALE GENOMIC DNA]</scope>
    <source>
        <strain evidence="1 2">ACht1</strain>
    </source>
</reference>
<dbReference type="OrthoDB" id="4823208at2"/>
<protein>
    <submittedName>
        <fullName evidence="1">Uncharacterized protein</fullName>
    </submittedName>
</protein>
<dbReference type="RefSeq" id="WP_022636459.1">
    <property type="nucleotide sequence ID" value="NZ_ASJR01000007.1"/>
</dbReference>
<dbReference type="EMBL" id="ASJR01000007">
    <property type="protein sequence ID" value="ERP31984.1"/>
    <property type="molecule type" value="Genomic_DNA"/>
</dbReference>
<dbReference type="Proteomes" id="UP000017148">
    <property type="component" value="Unassembled WGS sequence"/>
</dbReference>
<dbReference type="STRING" id="1313304.CALK_0961"/>
<comment type="caution">
    <text evidence="1">The sequence shown here is derived from an EMBL/GenBank/DDBJ whole genome shotgun (WGS) entry which is preliminary data.</text>
</comment>
<sequence length="101" mass="11616">MALPTCISQEYKSHIPSGQRVALFAHMGKYLRRETREGVFCSQLMAKTLMEAGVLQKNRVSNWYTPADFGSENTLPFIEKGLYKKEQFFRFSNTKVIVECS</sequence>